<dbReference type="Proteomes" id="UP001500791">
    <property type="component" value="Unassembled WGS sequence"/>
</dbReference>
<dbReference type="SUPFAM" id="SSF46785">
    <property type="entry name" value="Winged helix' DNA-binding domain"/>
    <property type="match status" value="1"/>
</dbReference>
<reference evidence="5 6" key="1">
    <citation type="journal article" date="2019" name="Int. J. Syst. Evol. Microbiol.">
        <title>The Global Catalogue of Microorganisms (GCM) 10K type strain sequencing project: providing services to taxonomists for standard genome sequencing and annotation.</title>
        <authorList>
            <consortium name="The Broad Institute Genomics Platform"/>
            <consortium name="The Broad Institute Genome Sequencing Center for Infectious Disease"/>
            <person name="Wu L."/>
            <person name="Ma J."/>
        </authorList>
    </citation>
    <scope>NUCLEOTIDE SEQUENCE [LARGE SCALE GENOMIC DNA]</scope>
    <source>
        <strain evidence="5 6">JCM 13476</strain>
    </source>
</reference>
<dbReference type="Gene3D" id="1.10.10.10">
    <property type="entry name" value="Winged helix-like DNA-binding domain superfamily/Winged helix DNA-binding domain"/>
    <property type="match status" value="1"/>
</dbReference>
<dbReference type="SUPFAM" id="SSF54909">
    <property type="entry name" value="Dimeric alpha+beta barrel"/>
    <property type="match status" value="1"/>
</dbReference>
<dbReference type="PANTHER" id="PTHR30154">
    <property type="entry name" value="LEUCINE-RESPONSIVE REGULATORY PROTEIN"/>
    <property type="match status" value="1"/>
</dbReference>
<name>A0ABN0Y780_9CAUL</name>
<dbReference type="InterPro" id="IPR036388">
    <property type="entry name" value="WH-like_DNA-bd_sf"/>
</dbReference>
<keyword evidence="6" id="KW-1185">Reference proteome</keyword>
<dbReference type="Gene3D" id="3.30.70.920">
    <property type="match status" value="1"/>
</dbReference>
<dbReference type="PROSITE" id="PS50956">
    <property type="entry name" value="HTH_ASNC_2"/>
    <property type="match status" value="1"/>
</dbReference>
<dbReference type="PRINTS" id="PR00033">
    <property type="entry name" value="HTHASNC"/>
</dbReference>
<comment type="caution">
    <text evidence="5">The sequence shown here is derived from an EMBL/GenBank/DDBJ whole genome shotgun (WGS) entry which is preliminary data.</text>
</comment>
<dbReference type="SMART" id="SM00344">
    <property type="entry name" value="HTH_ASNC"/>
    <property type="match status" value="1"/>
</dbReference>
<dbReference type="InterPro" id="IPR011991">
    <property type="entry name" value="ArsR-like_HTH"/>
</dbReference>
<gene>
    <name evidence="5" type="ORF">GCM10009093_10550</name>
</gene>
<evidence type="ECO:0000313" key="6">
    <source>
        <dbReference type="Proteomes" id="UP001500791"/>
    </source>
</evidence>
<dbReference type="InterPro" id="IPR036390">
    <property type="entry name" value="WH_DNA-bd_sf"/>
</dbReference>
<feature type="domain" description="HTH asnC-type" evidence="4">
    <location>
        <begin position="14"/>
        <end position="74"/>
    </location>
</feature>
<keyword evidence="1" id="KW-0805">Transcription regulation</keyword>
<evidence type="ECO:0000256" key="3">
    <source>
        <dbReference type="ARBA" id="ARBA00023163"/>
    </source>
</evidence>
<dbReference type="InterPro" id="IPR000485">
    <property type="entry name" value="AsnC-type_HTH_dom"/>
</dbReference>
<dbReference type="Pfam" id="PF13412">
    <property type="entry name" value="HTH_24"/>
    <property type="match status" value="1"/>
</dbReference>
<dbReference type="Pfam" id="PF01037">
    <property type="entry name" value="AsnC_trans_reg"/>
    <property type="match status" value="1"/>
</dbReference>
<keyword evidence="3" id="KW-0804">Transcription</keyword>
<dbReference type="PANTHER" id="PTHR30154:SF34">
    <property type="entry name" value="TRANSCRIPTIONAL REGULATOR AZLB"/>
    <property type="match status" value="1"/>
</dbReference>
<evidence type="ECO:0000256" key="2">
    <source>
        <dbReference type="ARBA" id="ARBA00023125"/>
    </source>
</evidence>
<evidence type="ECO:0000313" key="5">
    <source>
        <dbReference type="EMBL" id="GAA0385548.1"/>
    </source>
</evidence>
<organism evidence="5 6">
    <name type="scientific">Brevundimonas terrae</name>
    <dbReference type="NCBI Taxonomy" id="363631"/>
    <lineage>
        <taxon>Bacteria</taxon>
        <taxon>Pseudomonadati</taxon>
        <taxon>Pseudomonadota</taxon>
        <taxon>Alphaproteobacteria</taxon>
        <taxon>Caulobacterales</taxon>
        <taxon>Caulobacteraceae</taxon>
        <taxon>Brevundimonas</taxon>
    </lineage>
</organism>
<dbReference type="CDD" id="cd00090">
    <property type="entry name" value="HTH_ARSR"/>
    <property type="match status" value="1"/>
</dbReference>
<dbReference type="EMBL" id="BAAAEJ010000003">
    <property type="protein sequence ID" value="GAA0385548.1"/>
    <property type="molecule type" value="Genomic_DNA"/>
</dbReference>
<protein>
    <submittedName>
        <fullName evidence="5">Lrp/AsnC family transcriptional regulator</fullName>
    </submittedName>
</protein>
<dbReference type="InterPro" id="IPR019887">
    <property type="entry name" value="Tscrpt_reg_AsnC/Lrp_C"/>
</dbReference>
<keyword evidence="2" id="KW-0238">DNA-binding</keyword>
<dbReference type="RefSeq" id="WP_167174178.1">
    <property type="nucleotide sequence ID" value="NZ_BAAAEJ010000003.1"/>
</dbReference>
<evidence type="ECO:0000259" key="4">
    <source>
        <dbReference type="PROSITE" id="PS50956"/>
    </source>
</evidence>
<proteinExistence type="predicted"/>
<evidence type="ECO:0000256" key="1">
    <source>
        <dbReference type="ARBA" id="ARBA00023015"/>
    </source>
</evidence>
<dbReference type="InterPro" id="IPR019888">
    <property type="entry name" value="Tscrpt_reg_AsnC-like"/>
</dbReference>
<accession>A0ABN0Y780</accession>
<dbReference type="InterPro" id="IPR011008">
    <property type="entry name" value="Dimeric_a/b-barrel"/>
</dbReference>
<sequence>MQIRESNDGAVPTLDELETGIIDILRENGRATNLEIAERLGVTAATVSSRIKRLEESRAMKVVAVSDFAAHGFEILLAVGVKVTGRDVDAVATELAALPEVFSINMVTGRFDMELLVALRSFDEIAVLLTEHVGNIQGISDLDAGVVYDVVKFEFNVAPL</sequence>